<dbReference type="Proteomes" id="UP000071641">
    <property type="component" value="Unassembled WGS sequence"/>
</dbReference>
<dbReference type="InterPro" id="IPR000073">
    <property type="entry name" value="AB_hydrolase_1"/>
</dbReference>
<sequence length="255" mass="28743">MESHIHYLRKGQGRPLLLLHGLGSSSEDWQHQIDAFSDRFDVIAPDFPLHGASPGDIDTFSLPHCAVIIASLIETLELREVLVVGVSMGGMVGIELATRFPKYVAGLCVVNALAECRPRKLNEWWMLGSRRFLLKFVSVENIAKLMAKQLLPGDALAQTRDEVISRWSKNHRESYIAAFNAVVNWDALNKLSKLKCPLFMLTSEFDYTPVASKKVLAYLYPDGEFACLPNARHLVPLEKPTEFNELLSHWLVERT</sequence>
<dbReference type="OrthoDB" id="9780765at2"/>
<dbReference type="InterPro" id="IPR029058">
    <property type="entry name" value="AB_hydrolase_fold"/>
</dbReference>
<dbReference type="GO" id="GO:0047570">
    <property type="term" value="F:3-oxoadipate enol-lactonase activity"/>
    <property type="evidence" value="ECO:0007669"/>
    <property type="project" value="UniProtKB-EC"/>
</dbReference>
<organism evidence="2 3">
    <name type="scientific">Grimontia celer</name>
    <dbReference type="NCBI Taxonomy" id="1796497"/>
    <lineage>
        <taxon>Bacteria</taxon>
        <taxon>Pseudomonadati</taxon>
        <taxon>Pseudomonadota</taxon>
        <taxon>Gammaproteobacteria</taxon>
        <taxon>Vibrionales</taxon>
        <taxon>Vibrionaceae</taxon>
        <taxon>Grimontia</taxon>
    </lineage>
</organism>
<keyword evidence="3" id="KW-1185">Reference proteome</keyword>
<name>A0A128F1T3_9GAMM</name>
<feature type="domain" description="AB hydrolase-1" evidence="1">
    <location>
        <begin position="16"/>
        <end position="245"/>
    </location>
</feature>
<dbReference type="PANTHER" id="PTHR43798">
    <property type="entry name" value="MONOACYLGLYCEROL LIPASE"/>
    <property type="match status" value="1"/>
</dbReference>
<protein>
    <submittedName>
        <fullName evidence="2">3-oxoadipate enol-lactonase 2</fullName>
        <ecNumber evidence="2">3.1.1.24</ecNumber>
    </submittedName>
</protein>
<dbReference type="AlphaFoldDB" id="A0A128F1T3"/>
<dbReference type="EC" id="3.1.1.24" evidence="2"/>
<proteinExistence type="predicted"/>
<evidence type="ECO:0000259" key="1">
    <source>
        <dbReference type="Pfam" id="PF12697"/>
    </source>
</evidence>
<evidence type="ECO:0000313" key="2">
    <source>
        <dbReference type="EMBL" id="CZF80762.1"/>
    </source>
</evidence>
<dbReference type="SUPFAM" id="SSF53474">
    <property type="entry name" value="alpha/beta-Hydrolases"/>
    <property type="match status" value="1"/>
</dbReference>
<dbReference type="Pfam" id="PF12697">
    <property type="entry name" value="Abhydrolase_6"/>
    <property type="match status" value="1"/>
</dbReference>
<dbReference type="STRING" id="1796497.GCE9029_02184"/>
<dbReference type="RefSeq" id="WP_062663287.1">
    <property type="nucleotide sequence ID" value="NZ_FIZX01000002.1"/>
</dbReference>
<accession>A0A128F1T3</accession>
<dbReference type="InterPro" id="IPR050266">
    <property type="entry name" value="AB_hydrolase_sf"/>
</dbReference>
<dbReference type="EMBL" id="FIZX01000002">
    <property type="protein sequence ID" value="CZF80762.1"/>
    <property type="molecule type" value="Genomic_DNA"/>
</dbReference>
<keyword evidence="2" id="KW-0378">Hydrolase</keyword>
<gene>
    <name evidence="2" type="primary">catD</name>
    <name evidence="2" type="ORF">GCE9029_02184</name>
</gene>
<dbReference type="Gene3D" id="3.40.50.1820">
    <property type="entry name" value="alpha/beta hydrolase"/>
    <property type="match status" value="1"/>
</dbReference>
<reference evidence="3" key="1">
    <citation type="submission" date="2016-02" db="EMBL/GenBank/DDBJ databases">
        <authorList>
            <person name="Rodrigo-Torres Lidia"/>
            <person name="Arahal R.David."/>
        </authorList>
    </citation>
    <scope>NUCLEOTIDE SEQUENCE [LARGE SCALE GENOMIC DNA]</scope>
    <source>
        <strain evidence="3">CECT 9029</strain>
    </source>
</reference>
<evidence type="ECO:0000313" key="3">
    <source>
        <dbReference type="Proteomes" id="UP000071641"/>
    </source>
</evidence>